<keyword evidence="2" id="KW-1185">Reference proteome</keyword>
<comment type="caution">
    <text evidence="1">The sequence shown here is derived from an EMBL/GenBank/DDBJ whole genome shotgun (WGS) entry which is preliminary data.</text>
</comment>
<evidence type="ECO:0000313" key="1">
    <source>
        <dbReference type="EMBL" id="TYB79263.1"/>
    </source>
</evidence>
<sequence>MKNSFRFNQSIEKLYSAFHNNTLNPEDCKQCAVGNIVDNNDLWKHLTDNHGTEKLNYLGSLHQRLGRRFNGYSPLELLQIERSFLIGCGYKITKNNRLLKPEILDNNSLFHGLCSVVIQLCKLDGVKDVMDCTALFNFKIELLDLHT</sequence>
<evidence type="ECO:0000313" key="2">
    <source>
        <dbReference type="Proteomes" id="UP000323720"/>
    </source>
</evidence>
<dbReference type="AlphaFoldDB" id="A0A5D0RD10"/>
<dbReference type="EMBL" id="VSKK01000001">
    <property type="protein sequence ID" value="TYB79263.1"/>
    <property type="molecule type" value="Genomic_DNA"/>
</dbReference>
<dbReference type="OrthoDB" id="1144234at2"/>
<proteinExistence type="predicted"/>
<protein>
    <submittedName>
        <fullName evidence="1">Na(+)-translocating NADH-quinone reductase subunit F</fullName>
    </submittedName>
</protein>
<gene>
    <name evidence="1" type="ORF">ES674_05670</name>
</gene>
<reference evidence="1 2" key="1">
    <citation type="submission" date="2019-08" db="EMBL/GenBank/DDBJ databases">
        <title>Genomes of Antarctic Bizionia species.</title>
        <authorList>
            <person name="Bowman J.P."/>
        </authorList>
    </citation>
    <scope>NUCLEOTIDE SEQUENCE [LARGE SCALE GENOMIC DNA]</scope>
    <source>
        <strain evidence="1 2">ADA-4</strain>
    </source>
</reference>
<dbReference type="Proteomes" id="UP000323720">
    <property type="component" value="Unassembled WGS sequence"/>
</dbReference>
<name>A0A5D0RD10_9FLAO</name>
<organism evidence="1 2">
    <name type="scientific">Bizionia myxarmorum</name>
    <dbReference type="NCBI Taxonomy" id="291186"/>
    <lineage>
        <taxon>Bacteria</taxon>
        <taxon>Pseudomonadati</taxon>
        <taxon>Bacteroidota</taxon>
        <taxon>Flavobacteriia</taxon>
        <taxon>Flavobacteriales</taxon>
        <taxon>Flavobacteriaceae</taxon>
        <taxon>Bizionia</taxon>
    </lineage>
</organism>
<dbReference type="RefSeq" id="WP_148402999.1">
    <property type="nucleotide sequence ID" value="NZ_VSKK01000001.1"/>
</dbReference>
<accession>A0A5D0RD10</accession>